<accession>A0AA85A992</accession>
<dbReference type="Proteomes" id="UP000050790">
    <property type="component" value="Unassembled WGS sequence"/>
</dbReference>
<protein>
    <recommendedName>
        <fullName evidence="5">CUB domain-containing protein</fullName>
    </recommendedName>
</protein>
<proteinExistence type="predicted"/>
<feature type="signal peptide" evidence="2">
    <location>
        <begin position="1"/>
        <end position="18"/>
    </location>
</feature>
<dbReference type="PANTHER" id="PTHR16148:SF14">
    <property type="entry name" value="MYND-TYPE DOMAIN-CONTAINING PROTEIN"/>
    <property type="match status" value="1"/>
</dbReference>
<organism evidence="3 4">
    <name type="scientific">Schistosoma margrebowiei</name>
    <dbReference type="NCBI Taxonomy" id="48269"/>
    <lineage>
        <taxon>Eukaryota</taxon>
        <taxon>Metazoa</taxon>
        <taxon>Spiralia</taxon>
        <taxon>Lophotrochozoa</taxon>
        <taxon>Platyhelminthes</taxon>
        <taxon>Trematoda</taxon>
        <taxon>Digenea</taxon>
        <taxon>Strigeidida</taxon>
        <taxon>Schistosomatoidea</taxon>
        <taxon>Schistosomatidae</taxon>
        <taxon>Schistosoma</taxon>
    </lineage>
</organism>
<dbReference type="AlphaFoldDB" id="A0AA85A992"/>
<evidence type="ECO:0000256" key="1">
    <source>
        <dbReference type="SAM" id="Phobius"/>
    </source>
</evidence>
<feature type="chain" id="PRO_5041679381" description="CUB domain-containing protein" evidence="2">
    <location>
        <begin position="19"/>
        <end position="963"/>
    </location>
</feature>
<evidence type="ECO:0000313" key="4">
    <source>
        <dbReference type="WBParaSite" id="SMRG1_71320.1"/>
    </source>
</evidence>
<dbReference type="PANTHER" id="PTHR16148">
    <property type="entry name" value="NF-KAPPA-B-REPRESSING FACTOR-RELATED"/>
    <property type="match status" value="1"/>
</dbReference>
<dbReference type="WBParaSite" id="SMRG1_71320.1">
    <property type="protein sequence ID" value="SMRG1_71320.1"/>
    <property type="gene ID" value="SMRG1_71320"/>
</dbReference>
<evidence type="ECO:0008006" key="5">
    <source>
        <dbReference type="Google" id="ProtNLM"/>
    </source>
</evidence>
<keyword evidence="1" id="KW-0812">Transmembrane</keyword>
<reference evidence="4" key="1">
    <citation type="submission" date="2023-11" db="UniProtKB">
        <authorList>
            <consortium name="WormBaseParasite"/>
        </authorList>
    </citation>
    <scope>IDENTIFICATION</scope>
</reference>
<name>A0AA85A992_9TREM</name>
<feature type="transmembrane region" description="Helical" evidence="1">
    <location>
        <begin position="941"/>
        <end position="962"/>
    </location>
</feature>
<sequence>MFMYSRLMLLILYQFTLDNRIVWTAGQNCYFPSFVHHSHESIWMTDYGLNNLYQQSQNNNNDNNKKKTSLFYSLQLPEELYNYKFNFLNLQYGWLQMLFTRDSHHAWLFLSCHHILHIKHQIFFTSLKDYLTSICSVDDQTTYKTNSSNNIHWFSTTNSRSMNYTKLMYNNNNNNNNENSNPTNSLQVSLGYVKLSCSWQLGKNIYLVQFTHPKGKSIYQCVKFELINEIDSISVFNLFLSEYTSPTVDLTLCHPTAFKYDSSKWIASLSPNTELSKTLCPISGGFQISQILDLKNNEVLCEPHVYSTLESECMSGEGILWTFLQPQCNPFVQNYKTQFQCHSTWKLNNLNYILIYQQINQYTYEFYQLVYLQLPEELSIESKTYGKFSPIWIIYGLQLNKLIEQIIINRIYTWNSIERYSSKSKNIVLYNTSIKLYEVQIRRAFGNCDDERVSCTHGCEHNARNQFFCHRSCLVPGQTCGNVIHDSCKFHPNYYGTWDLIEPSLIQESLGYEHPSSRLIAQFFIKNDKLIISSMTGISYTMNLYCVKEIQESLYDRYILRSDYQTNGCYSRDLCLEIYRGNKNDFETSSSINAILYRMSVGGKHHLTDICQFNNDNQLYGRTIYPLKANILIRNTADQKSITSTDITKCGLYQIRLIGKLFILNTESIQFGNQEDLFSITNKQSINNRLRKDDHTNIISHINEKLLNTYESNDDKSYEGPCSIEISDFNPDLGISGEFDNTLRIRHYCESTIYPSIFKSNHQCIASFNIDGISTISTSYFLLITYLKITDQYYCLIIQINRNNDNINNNNHSNQNYTIFMYHSPQCQYETTPFENIKLDENKAFAKLLLTSTQRQNDNSTSGSSSINNTIITPILKSFNKSFYLSPNKFTRPIQQYTTIHNDYQQQQQQNLTRIKALRFLSKPIKKTRSFFITNNQSSSIYSIISSYNYLLIFLIIFRIYYC</sequence>
<keyword evidence="2" id="KW-0732">Signal</keyword>
<evidence type="ECO:0000313" key="3">
    <source>
        <dbReference type="Proteomes" id="UP000050790"/>
    </source>
</evidence>
<keyword evidence="1" id="KW-1133">Transmembrane helix</keyword>
<keyword evidence="1" id="KW-0472">Membrane</keyword>
<evidence type="ECO:0000256" key="2">
    <source>
        <dbReference type="SAM" id="SignalP"/>
    </source>
</evidence>